<evidence type="ECO:0000313" key="7">
    <source>
        <dbReference type="EMBL" id="KOX80164.1"/>
    </source>
</evidence>
<feature type="domain" description="Large ribosomal subunit protein uL2 RNA-binding" evidence="6">
    <location>
        <begin position="198"/>
        <end position="286"/>
    </location>
</feature>
<evidence type="ECO:0000259" key="5">
    <source>
        <dbReference type="SMART" id="SM01382"/>
    </source>
</evidence>
<feature type="compositionally biased region" description="Basic residues" evidence="4">
    <location>
        <begin position="338"/>
        <end position="347"/>
    </location>
</feature>
<dbReference type="OrthoDB" id="268576at2759"/>
<dbReference type="AlphaFoldDB" id="A0A0N0BKB1"/>
<dbReference type="InterPro" id="IPR008991">
    <property type="entry name" value="Translation_prot_SH3-like_sf"/>
</dbReference>
<dbReference type="InterPro" id="IPR022666">
    <property type="entry name" value="Ribosomal_uL2_RNA-bd_dom"/>
</dbReference>
<dbReference type="STRING" id="166423.A0A0N0BKB1"/>
<dbReference type="Pfam" id="PF03947">
    <property type="entry name" value="Ribosomal_L2_C"/>
    <property type="match status" value="1"/>
</dbReference>
<dbReference type="EMBL" id="KQ435706">
    <property type="protein sequence ID" value="KOX80164.1"/>
    <property type="molecule type" value="Genomic_DNA"/>
</dbReference>
<evidence type="ECO:0000256" key="2">
    <source>
        <dbReference type="ARBA" id="ARBA00022980"/>
    </source>
</evidence>
<dbReference type="InterPro" id="IPR022669">
    <property type="entry name" value="Ribosomal_uL2_C"/>
</dbReference>
<dbReference type="GO" id="GO:0005762">
    <property type="term" value="C:mitochondrial large ribosomal subunit"/>
    <property type="evidence" value="ECO:0007669"/>
    <property type="project" value="TreeGrafter"/>
</dbReference>
<dbReference type="Gene3D" id="2.40.50.140">
    <property type="entry name" value="Nucleic acid-binding proteins"/>
    <property type="match status" value="1"/>
</dbReference>
<dbReference type="SMART" id="SM01382">
    <property type="entry name" value="Ribosomal_L2_C"/>
    <property type="match status" value="1"/>
</dbReference>
<dbReference type="GO" id="GO:0003723">
    <property type="term" value="F:RNA binding"/>
    <property type="evidence" value="ECO:0007669"/>
    <property type="project" value="TreeGrafter"/>
</dbReference>
<evidence type="ECO:0000259" key="6">
    <source>
        <dbReference type="SMART" id="SM01383"/>
    </source>
</evidence>
<dbReference type="Gene3D" id="2.30.30.30">
    <property type="match status" value="1"/>
</dbReference>
<dbReference type="GO" id="GO:0003735">
    <property type="term" value="F:structural constituent of ribosome"/>
    <property type="evidence" value="ECO:0007669"/>
    <property type="project" value="InterPro"/>
</dbReference>
<name>A0A0N0BKB1_9HYME</name>
<sequence length="417" mass="46281">MKTNLSKSLIVPYLLKFSTSFDNSPLWGKVAEAGLTRLRVPTTSLGDGCSSVCRPCVGLHGNGQPAPPGSTPRMPSASTMSDWPIKLIQVGEVLEFSLRKTKEPKNQDYARREPYVYYMNNLHGVATLHHLTIYQKSHRPGDQSGTKLIATRQMMKQSNLMIILYIIYFQQCVNVSALTKNSKSVNDPIFSQCCDHMQLGRVVAKGIGGGIKHKYHWIQWIRDGPTDLNVPPKEEKVLAVFKDGCRTSFVALVGGDKKYPGQGGALIHAAGTCGLILKNDGDRVIVKMPSKKQFSLHQTCMATVGRLSNVLHGTTPIGSAQKNRELGNRPRSGLWQRKSGKHGRKIKPLPPIRKIGISEGSVPKREILLLNHRPLNTVEATPFEDWDFWRAPVPGHPVPNHPPKLVPVARTKHNREE</sequence>
<protein>
    <submittedName>
        <fullName evidence="7">39S ribosomal protein L2, mitochondrial</fullName>
    </submittedName>
</protein>
<dbReference type="SUPFAM" id="SSF50104">
    <property type="entry name" value="Translation proteins SH3-like domain"/>
    <property type="match status" value="1"/>
</dbReference>
<evidence type="ECO:0000256" key="4">
    <source>
        <dbReference type="SAM" id="MobiDB-lite"/>
    </source>
</evidence>
<keyword evidence="3" id="KW-0687">Ribonucleoprotein</keyword>
<feature type="region of interest" description="Disordered" evidence="4">
    <location>
        <begin position="314"/>
        <end position="347"/>
    </location>
</feature>
<gene>
    <name evidence="7" type="ORF">WN51_08341</name>
</gene>
<dbReference type="InterPro" id="IPR002171">
    <property type="entry name" value="Ribosomal_uL2"/>
</dbReference>
<proteinExistence type="inferred from homology"/>
<dbReference type="Proteomes" id="UP000053105">
    <property type="component" value="Unassembled WGS sequence"/>
</dbReference>
<dbReference type="InterPro" id="IPR012340">
    <property type="entry name" value="NA-bd_OB-fold"/>
</dbReference>
<accession>A0A0N0BKB1</accession>
<keyword evidence="8" id="KW-1185">Reference proteome</keyword>
<comment type="similarity">
    <text evidence="1">Belongs to the universal ribosomal protein uL2 family.</text>
</comment>
<feature type="domain" description="Large ribosomal subunit protein uL2 C-terminal" evidence="5">
    <location>
        <begin position="241"/>
        <end position="350"/>
    </location>
</feature>
<organism evidence="7 8">
    <name type="scientific">Melipona quadrifasciata</name>
    <dbReference type="NCBI Taxonomy" id="166423"/>
    <lineage>
        <taxon>Eukaryota</taxon>
        <taxon>Metazoa</taxon>
        <taxon>Ecdysozoa</taxon>
        <taxon>Arthropoda</taxon>
        <taxon>Hexapoda</taxon>
        <taxon>Insecta</taxon>
        <taxon>Pterygota</taxon>
        <taxon>Neoptera</taxon>
        <taxon>Endopterygota</taxon>
        <taxon>Hymenoptera</taxon>
        <taxon>Apocrita</taxon>
        <taxon>Aculeata</taxon>
        <taxon>Apoidea</taxon>
        <taxon>Anthophila</taxon>
        <taxon>Apidae</taxon>
        <taxon>Melipona</taxon>
    </lineage>
</organism>
<keyword evidence="2 7" id="KW-0689">Ribosomal protein</keyword>
<evidence type="ECO:0000256" key="3">
    <source>
        <dbReference type="ARBA" id="ARBA00023274"/>
    </source>
</evidence>
<dbReference type="PANTHER" id="PTHR13691">
    <property type="entry name" value="RIBOSOMAL PROTEIN L2"/>
    <property type="match status" value="1"/>
</dbReference>
<evidence type="ECO:0000256" key="1">
    <source>
        <dbReference type="ARBA" id="ARBA00005636"/>
    </source>
</evidence>
<dbReference type="InterPro" id="IPR014722">
    <property type="entry name" value="Rib_uL2_dom2"/>
</dbReference>
<dbReference type="GO" id="GO:0032543">
    <property type="term" value="P:mitochondrial translation"/>
    <property type="evidence" value="ECO:0007669"/>
    <property type="project" value="TreeGrafter"/>
</dbReference>
<dbReference type="PANTHER" id="PTHR13691:SF73">
    <property type="entry name" value="LARGE RIBOSOMAL SUBUNIT PROTEIN UL2M"/>
    <property type="match status" value="1"/>
</dbReference>
<dbReference type="SUPFAM" id="SSF50249">
    <property type="entry name" value="Nucleic acid-binding proteins"/>
    <property type="match status" value="1"/>
</dbReference>
<evidence type="ECO:0000313" key="8">
    <source>
        <dbReference type="Proteomes" id="UP000053105"/>
    </source>
</evidence>
<dbReference type="SMART" id="SM01383">
    <property type="entry name" value="Ribosomal_L2"/>
    <property type="match status" value="1"/>
</dbReference>
<reference evidence="7 8" key="1">
    <citation type="submission" date="2015-07" db="EMBL/GenBank/DDBJ databases">
        <title>The genome of Melipona quadrifasciata.</title>
        <authorList>
            <person name="Pan H."/>
            <person name="Kapheim K."/>
        </authorList>
    </citation>
    <scope>NUCLEOTIDE SEQUENCE [LARGE SCALE GENOMIC DNA]</scope>
    <source>
        <strain evidence="7">0111107301</strain>
        <tissue evidence="7">Whole body</tissue>
    </source>
</reference>